<evidence type="ECO:0000313" key="3">
    <source>
        <dbReference type="Proteomes" id="UP000005090"/>
    </source>
</evidence>
<keyword evidence="3" id="KW-1185">Reference proteome</keyword>
<proteinExistence type="predicted"/>
<dbReference type="HOGENOM" id="CLU_350844_0_0_6"/>
<protein>
    <recommendedName>
        <fullName evidence="1">Phage-Barnase-EndoU-ColicinE5/D-RelE like nuclease 3 domain-containing protein</fullName>
    </recommendedName>
</protein>
<organism evidence="2 3">
    <name type="scientific">Methylomicrobium album BG8</name>
    <dbReference type="NCBI Taxonomy" id="686340"/>
    <lineage>
        <taxon>Bacteria</taxon>
        <taxon>Pseudomonadati</taxon>
        <taxon>Pseudomonadota</taxon>
        <taxon>Gammaproteobacteria</taxon>
        <taxon>Methylococcales</taxon>
        <taxon>Methylococcaceae</taxon>
        <taxon>Methylomicrobium</taxon>
    </lineage>
</organism>
<dbReference type="AlphaFoldDB" id="H8GLR4"/>
<dbReference type="eggNOG" id="COG2369">
    <property type="taxonomic scope" value="Bacteria"/>
</dbReference>
<dbReference type="Proteomes" id="UP000005090">
    <property type="component" value="Chromosome"/>
</dbReference>
<dbReference type="Pfam" id="PF18812">
    <property type="entry name" value="PBECR3"/>
    <property type="match status" value="1"/>
</dbReference>
<sequence length="802" mass="86456">MEDCFLPHPCRVVPAPPHALGGLALSHVPRTLDRLLDSGDTFSDLWMGNVVEPAVQRRRDAVPNPYTVGAAGQIAHGFATILPEVMALGPVGAGVLEGVAETAGRIDEGKPLGTAAALGAIHAAGVGLGAAMPAAAPVLESIPLSPLAQRIASGAAGNLWLGAADRALRGQALEAAGYHEEAAQWRAFDPTYALTDLIMGAGFGGLAHLQAKPSDVDAALTLNAQRNLDNQAPGLPKDALAAQAHQNAMRSALNALDNGEEVAARVEADRFIPDPVREQQPGDDAVAREMFGELDRMAQQEPRDVSRQEENVAPGETVDPYLRARQEAADATGELIYRDVARQLEAAGVRDADQTSAFARLMQQVMVTQAKNASMGPHAFYRQFGPRIMAGAREGGDGQFAQILPDFLPSNMEIGDGARAAAIYRGDDSAQAILFGQAGPKLASDAPRYANFSHSIDRSGINHIKKKHGSSATETPRGQIAITDSDIARIPDIVSSYDGLRTDLLDSYGRPTVAYAKAFDDGVLLYIESVRNKRKDLAALSMRKYPATTDAQRVLERAADGLNVRNDGGHADTIDNAPERFNPLEQSGRGFYDPDSRTVSLFQAADASTFLHESGHYFLDLYGRMLDAGVAPEGVRRDMQALMDWFGVKSFDDWRRMSIDEQRPYHEQFAQGFETYLAEGKAPSEPLRGIFEQFKAWLKQVYNDVQGALGARLSDDVRGVMARIIDAPEVRPDDTSELAAARQLLDARGDETFSFYDDDGNEVSGTLRQLLDEVDQDAADLKNIDAATQAAITCFLRFGDNP</sequence>
<feature type="domain" description="Phage-Barnase-EndoU-ColicinE5/D-RelE like nuclease 3" evidence="1">
    <location>
        <begin position="449"/>
        <end position="550"/>
    </location>
</feature>
<evidence type="ECO:0000259" key="1">
    <source>
        <dbReference type="Pfam" id="PF18812"/>
    </source>
</evidence>
<reference evidence="2 3" key="1">
    <citation type="journal article" date="2013" name="Genome Announc.">
        <title>Genome Sequence of the Obligate Gammaproteobacterial Methanotroph Methylomicrobium album Strain BG8.</title>
        <authorList>
            <person name="Kits K.D."/>
            <person name="Kalyuzhnaya M.G."/>
            <person name="Klotz M.G."/>
            <person name="Jetten M.S."/>
            <person name="Op den Camp H.J."/>
            <person name="Vuilleumier S."/>
            <person name="Bringel F."/>
            <person name="Dispirito A.A."/>
            <person name="Murrell J.C."/>
            <person name="Bruce D."/>
            <person name="Cheng J.F."/>
            <person name="Copeland A."/>
            <person name="Goodwin L."/>
            <person name="Hauser L."/>
            <person name="Lajus A."/>
            <person name="Land M.L."/>
            <person name="Lapidus A."/>
            <person name="Lucas S."/>
            <person name="Medigue C."/>
            <person name="Pitluck S."/>
            <person name="Woyke T."/>
            <person name="Zeytun A."/>
            <person name="Stein L.Y."/>
        </authorList>
    </citation>
    <scope>NUCLEOTIDE SEQUENCE [LARGE SCALE GENOMIC DNA]</scope>
    <source>
        <strain evidence="2 3">BG8</strain>
    </source>
</reference>
<dbReference type="EMBL" id="CM001475">
    <property type="protein sequence ID" value="EIC30591.1"/>
    <property type="molecule type" value="Genomic_DNA"/>
</dbReference>
<evidence type="ECO:0000313" key="2">
    <source>
        <dbReference type="EMBL" id="EIC30591.1"/>
    </source>
</evidence>
<accession>H8GLR4</accession>
<name>H8GLR4_METAL</name>
<gene>
    <name evidence="2" type="ORF">Metal_2909</name>
</gene>
<dbReference type="InterPro" id="IPR041301">
    <property type="entry name" value="PBECR3"/>
</dbReference>